<dbReference type="SUPFAM" id="SSF47226">
    <property type="entry name" value="Histidine-containing phosphotransfer domain, HPT domain"/>
    <property type="match status" value="1"/>
</dbReference>
<keyword evidence="11" id="KW-1133">Transmembrane helix</keyword>
<feature type="domain" description="Histidine kinase" evidence="18">
    <location>
        <begin position="220"/>
        <end position="442"/>
    </location>
</feature>
<proteinExistence type="predicted"/>
<feature type="modified residue" description="4-aspartylphosphate" evidence="17">
    <location>
        <position position="650"/>
    </location>
</feature>
<evidence type="ECO:0000256" key="16">
    <source>
        <dbReference type="PROSITE-ProRule" id="PRU00110"/>
    </source>
</evidence>
<evidence type="ECO:0000256" key="6">
    <source>
        <dbReference type="ARBA" id="ARBA00022679"/>
    </source>
</evidence>
<dbReference type="InterPro" id="IPR004358">
    <property type="entry name" value="Sig_transdc_His_kin-like_C"/>
</dbReference>
<keyword evidence="9 21" id="KW-0418">Kinase</keyword>
<dbReference type="InterPro" id="IPR001789">
    <property type="entry name" value="Sig_transdc_resp-reg_receiver"/>
</dbReference>
<dbReference type="GO" id="GO:0000155">
    <property type="term" value="F:phosphorelay sensor kinase activity"/>
    <property type="evidence" value="ECO:0007669"/>
    <property type="project" value="InterPro"/>
</dbReference>
<evidence type="ECO:0000256" key="8">
    <source>
        <dbReference type="ARBA" id="ARBA00022741"/>
    </source>
</evidence>
<dbReference type="EMBL" id="JXBL01000001">
    <property type="protein sequence ID" value="KIE41579.1"/>
    <property type="molecule type" value="Genomic_DNA"/>
</dbReference>
<evidence type="ECO:0000256" key="17">
    <source>
        <dbReference type="PROSITE-ProRule" id="PRU00169"/>
    </source>
</evidence>
<keyword evidence="8" id="KW-0547">Nucleotide-binding</keyword>
<accession>A0A0C1TL45</accession>
<dbReference type="GO" id="GO:0005524">
    <property type="term" value="F:ATP binding"/>
    <property type="evidence" value="ECO:0007669"/>
    <property type="project" value="UniProtKB-KW"/>
</dbReference>
<dbReference type="PROSITE" id="PS50110">
    <property type="entry name" value="RESPONSE_REGULATORY"/>
    <property type="match status" value="1"/>
</dbReference>
<evidence type="ECO:0000256" key="15">
    <source>
        <dbReference type="ARBA" id="ARBA00068150"/>
    </source>
</evidence>
<dbReference type="InterPro" id="IPR036890">
    <property type="entry name" value="HATPase_C_sf"/>
</dbReference>
<feature type="modified residue" description="Phosphohistidine" evidence="16">
    <location>
        <position position="798"/>
    </location>
</feature>
<dbReference type="InterPro" id="IPR008207">
    <property type="entry name" value="Sig_transdc_His_kin_Hpt_dom"/>
</dbReference>
<feature type="domain" description="HPt" evidence="20">
    <location>
        <begin position="759"/>
        <end position="851"/>
    </location>
</feature>
<dbReference type="Pfam" id="PF02518">
    <property type="entry name" value="HATPase_c"/>
    <property type="match status" value="1"/>
</dbReference>
<comment type="subunit">
    <text evidence="14">At low DSF concentrations, interacts with RpfF.</text>
</comment>
<dbReference type="PRINTS" id="PR00344">
    <property type="entry name" value="BCTRLSENSOR"/>
</dbReference>
<dbReference type="InterPro" id="IPR029016">
    <property type="entry name" value="GAF-like_dom_sf"/>
</dbReference>
<dbReference type="SMART" id="SM00388">
    <property type="entry name" value="HisKA"/>
    <property type="match status" value="1"/>
</dbReference>
<dbReference type="AlphaFoldDB" id="A0A0C1TL45"/>
<keyword evidence="10" id="KW-0067">ATP-binding</keyword>
<dbReference type="InterPro" id="IPR036097">
    <property type="entry name" value="HisK_dim/P_sf"/>
</dbReference>
<dbReference type="PROSITE" id="PS50894">
    <property type="entry name" value="HPT"/>
    <property type="match status" value="1"/>
</dbReference>
<dbReference type="SUPFAM" id="SSF47384">
    <property type="entry name" value="Homodimeric domain of signal transducing histidine kinase"/>
    <property type="match status" value="1"/>
</dbReference>
<keyword evidence="6" id="KW-0808">Transferase</keyword>
<dbReference type="CDD" id="cd00082">
    <property type="entry name" value="HisKA"/>
    <property type="match status" value="1"/>
</dbReference>
<dbReference type="PROSITE" id="PS50109">
    <property type="entry name" value="HIS_KIN"/>
    <property type="match status" value="1"/>
</dbReference>
<dbReference type="Gene3D" id="1.20.120.160">
    <property type="entry name" value="HPT domain"/>
    <property type="match status" value="1"/>
</dbReference>
<dbReference type="CDD" id="cd16922">
    <property type="entry name" value="HATPase_EvgS-ArcB-TorS-like"/>
    <property type="match status" value="1"/>
</dbReference>
<dbReference type="PANTHER" id="PTHR45339">
    <property type="entry name" value="HYBRID SIGNAL TRANSDUCTION HISTIDINE KINASE J"/>
    <property type="match status" value="1"/>
</dbReference>
<reference evidence="21 22" key="1">
    <citation type="submission" date="2015-01" db="EMBL/GenBank/DDBJ databases">
        <title>Genome sequence of the anaerobic bacterium Geobacter soli GSS01, a dissimilatory Fe(III) reducer from soil.</title>
        <authorList>
            <person name="Yang G."/>
            <person name="Zhou S."/>
        </authorList>
    </citation>
    <scope>NUCLEOTIDE SEQUENCE [LARGE SCALE GENOMIC DNA]</scope>
    <source>
        <strain evidence="21 22">GSS01</strain>
    </source>
</reference>
<evidence type="ECO:0000256" key="14">
    <source>
        <dbReference type="ARBA" id="ARBA00064003"/>
    </source>
</evidence>
<dbReference type="CDD" id="cd17546">
    <property type="entry name" value="REC_hyHK_CKI1_RcsC-like"/>
    <property type="match status" value="1"/>
</dbReference>
<evidence type="ECO:0000256" key="12">
    <source>
        <dbReference type="ARBA" id="ARBA00023012"/>
    </source>
</evidence>
<keyword evidence="12" id="KW-0902">Two-component regulatory system</keyword>
<dbReference type="SUPFAM" id="SSF55874">
    <property type="entry name" value="ATPase domain of HSP90 chaperone/DNA topoisomerase II/histidine kinase"/>
    <property type="match status" value="1"/>
</dbReference>
<dbReference type="Proteomes" id="UP000031433">
    <property type="component" value="Unassembled WGS sequence"/>
</dbReference>
<evidence type="ECO:0000259" key="19">
    <source>
        <dbReference type="PROSITE" id="PS50110"/>
    </source>
</evidence>
<evidence type="ECO:0000256" key="7">
    <source>
        <dbReference type="ARBA" id="ARBA00022692"/>
    </source>
</evidence>
<dbReference type="InterPro" id="IPR011006">
    <property type="entry name" value="CheY-like_superfamily"/>
</dbReference>
<evidence type="ECO:0000313" key="21">
    <source>
        <dbReference type="EMBL" id="KIE41579.1"/>
    </source>
</evidence>
<dbReference type="EC" id="2.7.13.3" evidence="3"/>
<dbReference type="PANTHER" id="PTHR45339:SF1">
    <property type="entry name" value="HYBRID SIGNAL TRANSDUCTION HISTIDINE KINASE J"/>
    <property type="match status" value="1"/>
</dbReference>
<evidence type="ECO:0000256" key="5">
    <source>
        <dbReference type="ARBA" id="ARBA00022553"/>
    </source>
</evidence>
<dbReference type="Gene3D" id="1.10.287.130">
    <property type="match status" value="1"/>
</dbReference>
<dbReference type="Pfam" id="PF01627">
    <property type="entry name" value="Hpt"/>
    <property type="match status" value="1"/>
</dbReference>
<evidence type="ECO:0000256" key="3">
    <source>
        <dbReference type="ARBA" id="ARBA00012438"/>
    </source>
</evidence>
<comment type="catalytic activity">
    <reaction evidence="1">
        <text>ATP + protein L-histidine = ADP + protein N-phospho-L-histidine.</text>
        <dbReference type="EC" id="2.7.13.3"/>
    </reaction>
</comment>
<keyword evidence="13" id="KW-0472">Membrane</keyword>
<dbReference type="Gene3D" id="3.40.50.2300">
    <property type="match status" value="1"/>
</dbReference>
<comment type="subcellular location">
    <subcellularLocation>
        <location evidence="2">Cell membrane</location>
        <topology evidence="2">Multi-pass membrane protein</topology>
    </subcellularLocation>
</comment>
<dbReference type="FunFam" id="3.30.565.10:FF:000010">
    <property type="entry name" value="Sensor histidine kinase RcsC"/>
    <property type="match status" value="1"/>
</dbReference>
<dbReference type="Gene3D" id="3.30.450.40">
    <property type="match status" value="1"/>
</dbReference>
<dbReference type="FunFam" id="1.10.287.130:FF:000002">
    <property type="entry name" value="Two-component osmosensing histidine kinase"/>
    <property type="match status" value="1"/>
</dbReference>
<organism evidence="21 22">
    <name type="scientific">Geobacter soli</name>
    <dbReference type="NCBI Taxonomy" id="1510391"/>
    <lineage>
        <taxon>Bacteria</taxon>
        <taxon>Pseudomonadati</taxon>
        <taxon>Thermodesulfobacteriota</taxon>
        <taxon>Desulfuromonadia</taxon>
        <taxon>Geobacterales</taxon>
        <taxon>Geobacteraceae</taxon>
        <taxon>Geobacter</taxon>
    </lineage>
</organism>
<dbReference type="SMART" id="SM00448">
    <property type="entry name" value="REC"/>
    <property type="match status" value="1"/>
</dbReference>
<name>A0A0C1TL45_9BACT</name>
<gene>
    <name evidence="21" type="ORF">SE37_02510</name>
</gene>
<feature type="domain" description="Response regulatory" evidence="19">
    <location>
        <begin position="601"/>
        <end position="719"/>
    </location>
</feature>
<evidence type="ECO:0000256" key="4">
    <source>
        <dbReference type="ARBA" id="ARBA00022475"/>
    </source>
</evidence>
<dbReference type="RefSeq" id="WP_039643363.1">
    <property type="nucleotide sequence ID" value="NZ_JXBL01000001.1"/>
</dbReference>
<keyword evidence="7" id="KW-0812">Transmembrane</keyword>
<dbReference type="Pfam" id="PF00512">
    <property type="entry name" value="HisKA"/>
    <property type="match status" value="1"/>
</dbReference>
<dbReference type="InterPro" id="IPR003661">
    <property type="entry name" value="HisK_dim/P_dom"/>
</dbReference>
<dbReference type="InterPro" id="IPR005467">
    <property type="entry name" value="His_kinase_dom"/>
</dbReference>
<evidence type="ECO:0000259" key="20">
    <source>
        <dbReference type="PROSITE" id="PS50894"/>
    </source>
</evidence>
<evidence type="ECO:0000256" key="9">
    <source>
        <dbReference type="ARBA" id="ARBA00022777"/>
    </source>
</evidence>
<evidence type="ECO:0000256" key="11">
    <source>
        <dbReference type="ARBA" id="ARBA00022989"/>
    </source>
</evidence>
<dbReference type="Gene3D" id="3.30.565.10">
    <property type="entry name" value="Histidine kinase-like ATPase, C-terminal domain"/>
    <property type="match status" value="1"/>
</dbReference>
<evidence type="ECO:0000259" key="18">
    <source>
        <dbReference type="PROSITE" id="PS50109"/>
    </source>
</evidence>
<evidence type="ECO:0000256" key="13">
    <source>
        <dbReference type="ARBA" id="ARBA00023136"/>
    </source>
</evidence>
<evidence type="ECO:0000256" key="10">
    <source>
        <dbReference type="ARBA" id="ARBA00022840"/>
    </source>
</evidence>
<dbReference type="InterPro" id="IPR003594">
    <property type="entry name" value="HATPase_dom"/>
</dbReference>
<dbReference type="InterPro" id="IPR036641">
    <property type="entry name" value="HPT_dom_sf"/>
</dbReference>
<dbReference type="SUPFAM" id="SSF52172">
    <property type="entry name" value="CheY-like"/>
    <property type="match status" value="2"/>
</dbReference>
<comment type="caution">
    <text evidence="21">The sequence shown here is derived from an EMBL/GenBank/DDBJ whole genome shotgun (WGS) entry which is preliminary data.</text>
</comment>
<dbReference type="SMART" id="SM00387">
    <property type="entry name" value="HATPase_c"/>
    <property type="match status" value="1"/>
</dbReference>
<evidence type="ECO:0000256" key="2">
    <source>
        <dbReference type="ARBA" id="ARBA00004651"/>
    </source>
</evidence>
<keyword evidence="5 17" id="KW-0597">Phosphoprotein</keyword>
<protein>
    <recommendedName>
        <fullName evidence="15">Sensory/regulatory protein RpfC</fullName>
        <ecNumber evidence="3">2.7.13.3</ecNumber>
    </recommendedName>
</protein>
<keyword evidence="4" id="KW-1003">Cell membrane</keyword>
<evidence type="ECO:0000256" key="1">
    <source>
        <dbReference type="ARBA" id="ARBA00000085"/>
    </source>
</evidence>
<dbReference type="GO" id="GO:0005886">
    <property type="term" value="C:plasma membrane"/>
    <property type="evidence" value="ECO:0007669"/>
    <property type="project" value="UniProtKB-SubCell"/>
</dbReference>
<sequence length="851" mass="91413">MRSKAAAPSRAFLLERVNYLEEANHRYLSILDMLASSSMFHSDLGRARDSQEIFRATLTQLRRVLDCRMTGFLISGDDGSFELASWEPDGGRDEIQRIIDAKIVDGTFAWALNRNQAILVPLADDRSLLLHVVATRSRIRGMFAGILPGSSHSPDAATLNAVSVIMHTCAHSLESTELYSMVRDTLASLEQRVQERTRDLAAAREQAEGASRAKSDFLANMSHEIRTPLNGIMGMTDLLLGGGLSPSQQHQYLGAIKGSADCLMGVIGDILDFSKIEAGKVELDPAPFYLRTVMGQAVRSLSARAAEKGVELVCDPREDVIDPLIGDCGKLRQVLVNLVGNAIKFSDGGEVVVAVETAAAEGDEVLLRFSVSDQGCGIAPEALDRIFNVFEQADSSTAKRFGGTGLGLAISRRIVQLMGGDVRVESAPGQGSTFFFTCRFQLRPPEPDRLADQGLAGRPVLVVEAPTRSRRVLLSYLTGWGMEPRVAATVDEAREIAAGMPAAAGEPLVALVDKKSLGAGWQEAVGRLTEGVGTELRLILMTEVGDMVEKESRLWPGRARCLLKPLVHGDVGEAVVSALAGQEPSEAHDPPAQPGSGPGLSILVADDVEVNRMLVSAILGRMGHRVTQAADGEEALRALDASQFDLVLMDVQMPVMDGFETVRRIRGRERDTGRRTPILALTAYAGQQDREQCLSAGMDGYVTKPFTAEELVRAVHSCCGVEGAFETAGEGQSPAPEKSGEDATPVFDRQGLLARLRGKGELVPKFVGMFREGTEKNLGKLRDAVEKRDAAGVRLGAHAIVGAAGNIGAQRVLALARLIEDAAINGRLDEAVALLQPLAVEYDAFVREAEI</sequence>
<evidence type="ECO:0000313" key="22">
    <source>
        <dbReference type="Proteomes" id="UP000031433"/>
    </source>
</evidence>
<dbReference type="Pfam" id="PF00072">
    <property type="entry name" value="Response_reg"/>
    <property type="match status" value="1"/>
</dbReference>
<keyword evidence="22" id="KW-1185">Reference proteome</keyword>